<evidence type="ECO:0008006" key="4">
    <source>
        <dbReference type="Google" id="ProtNLM"/>
    </source>
</evidence>
<proteinExistence type="predicted"/>
<evidence type="ECO:0000313" key="2">
    <source>
        <dbReference type="EMBL" id="AIR98427.1"/>
    </source>
</evidence>
<evidence type="ECO:0000313" key="3">
    <source>
        <dbReference type="Proteomes" id="UP000029482"/>
    </source>
</evidence>
<dbReference type="Proteomes" id="UP000029482">
    <property type="component" value="Chromosome"/>
</dbReference>
<evidence type="ECO:0000256" key="1">
    <source>
        <dbReference type="SAM" id="MobiDB-lite"/>
    </source>
</evidence>
<sequence length="79" mass="7985">MTALADLLLPALSKRTAEHAADPAGEPGARLRAQPGPCAFSAESSCAQAPLTSEPPLPDAEPLTSEPPLAAPDADSTRP</sequence>
<dbReference type="AlphaFoldDB" id="A0A089X3N6"/>
<dbReference type="EMBL" id="CP009438">
    <property type="protein sequence ID" value="AIR98427.1"/>
    <property type="molecule type" value="Genomic_DNA"/>
</dbReference>
<feature type="region of interest" description="Disordered" evidence="1">
    <location>
        <begin position="17"/>
        <end position="79"/>
    </location>
</feature>
<protein>
    <recommendedName>
        <fullName evidence="4">Secreted protein</fullName>
    </recommendedName>
</protein>
<dbReference type="KEGG" id="sgu:SGLAU_12150"/>
<dbReference type="HOGENOM" id="CLU_160738_0_0_11"/>
<organism evidence="2 3">
    <name type="scientific">Streptomyces glaucescens</name>
    <dbReference type="NCBI Taxonomy" id="1907"/>
    <lineage>
        <taxon>Bacteria</taxon>
        <taxon>Bacillati</taxon>
        <taxon>Actinomycetota</taxon>
        <taxon>Actinomycetes</taxon>
        <taxon>Kitasatosporales</taxon>
        <taxon>Streptomycetaceae</taxon>
        <taxon>Streptomyces</taxon>
    </lineage>
</organism>
<accession>A0A089X3N6</accession>
<keyword evidence="3" id="KW-1185">Reference proteome</keyword>
<dbReference type="OrthoDB" id="4250043at2"/>
<name>A0A089X3N6_STRGA</name>
<feature type="compositionally biased region" description="Polar residues" evidence="1">
    <location>
        <begin position="42"/>
        <end position="51"/>
    </location>
</feature>
<dbReference type="RefSeq" id="WP_043500921.1">
    <property type="nucleotide sequence ID" value="NZ_CP009438.1"/>
</dbReference>
<dbReference type="STRING" id="1907.SGLAU_12150"/>
<gene>
    <name evidence="2" type="ORF">SGLAU_12150</name>
</gene>
<reference evidence="3" key="1">
    <citation type="journal article" date="2015" name="J. Biotechnol.">
        <title>Complete genome sequence of the actinobacterium Streptomyces glaucescens GLA.O (DSM 40922) consisting of a linear chromosome and one linear plasmid.</title>
        <authorList>
            <person name="Ortseifen V."/>
            <person name="Winkler A."/>
            <person name="Albersmeier A."/>
            <person name="Wendler S."/>
            <person name="Puhler A."/>
            <person name="Kalinowski J."/>
            <person name="Ruckert C."/>
        </authorList>
    </citation>
    <scope>NUCLEOTIDE SEQUENCE [LARGE SCALE GENOMIC DNA]</scope>
    <source>
        <strain evidence="3">DSM 40922 / GLA O</strain>
    </source>
</reference>